<comment type="caution">
    <text evidence="1">The sequence shown here is derived from an EMBL/GenBank/DDBJ whole genome shotgun (WGS) entry which is preliminary data.</text>
</comment>
<evidence type="ECO:0000313" key="1">
    <source>
        <dbReference type="EMBL" id="KAI3357249.1"/>
    </source>
</evidence>
<reference evidence="1" key="1">
    <citation type="submission" date="2022-04" db="EMBL/GenBank/DDBJ databases">
        <title>Jade perch genome.</title>
        <authorList>
            <person name="Chao B."/>
        </authorList>
    </citation>
    <scope>NUCLEOTIDE SEQUENCE</scope>
    <source>
        <strain evidence="1">CB-2022</strain>
    </source>
</reference>
<dbReference type="Proteomes" id="UP000831701">
    <property type="component" value="Chromosome 19"/>
</dbReference>
<dbReference type="EMBL" id="CM041549">
    <property type="protein sequence ID" value="KAI3357249.1"/>
    <property type="molecule type" value="Genomic_DNA"/>
</dbReference>
<gene>
    <name evidence="1" type="ORF">L3Q82_015693</name>
</gene>
<name>A0ACB8VPA2_9TELE</name>
<proteinExistence type="predicted"/>
<accession>A0ACB8VPA2</accession>
<keyword evidence="2" id="KW-1185">Reference proteome</keyword>
<organism evidence="1 2">
    <name type="scientific">Scortum barcoo</name>
    <name type="common">barcoo grunter</name>
    <dbReference type="NCBI Taxonomy" id="214431"/>
    <lineage>
        <taxon>Eukaryota</taxon>
        <taxon>Metazoa</taxon>
        <taxon>Chordata</taxon>
        <taxon>Craniata</taxon>
        <taxon>Vertebrata</taxon>
        <taxon>Euteleostomi</taxon>
        <taxon>Actinopterygii</taxon>
        <taxon>Neopterygii</taxon>
        <taxon>Teleostei</taxon>
        <taxon>Neoteleostei</taxon>
        <taxon>Acanthomorphata</taxon>
        <taxon>Eupercaria</taxon>
        <taxon>Centrarchiformes</taxon>
        <taxon>Terapontoidei</taxon>
        <taxon>Terapontidae</taxon>
        <taxon>Scortum</taxon>
    </lineage>
</organism>
<sequence length="78" mass="8561">MRDYLLSLCTGLGSREVAVGEAVDHSIMKLATRMNSAVVLFQVEKVNHVKETDITINCMIVSVLPLSQPTTKITSLRS</sequence>
<evidence type="ECO:0000313" key="2">
    <source>
        <dbReference type="Proteomes" id="UP000831701"/>
    </source>
</evidence>
<protein>
    <submittedName>
        <fullName evidence="1">Uncharacterized protein</fullName>
    </submittedName>
</protein>